<gene>
    <name evidence="14" type="primary">ccmD</name>
    <name evidence="14" type="ORF">GQF02_09890</name>
</gene>
<sequence length="67" mass="7525">MNWDSVSAFLHMGGYGLYVWGSFGVTLLLLALETALLSRRARRVADEIRQQTKAARPPLKPRHTGQD</sequence>
<evidence type="ECO:0000256" key="4">
    <source>
        <dbReference type="ARBA" id="ARBA00016461"/>
    </source>
</evidence>
<keyword evidence="7 12" id="KW-0997">Cell inner membrane</keyword>
<proteinExistence type="inferred from homology"/>
<evidence type="ECO:0000256" key="13">
    <source>
        <dbReference type="SAM" id="MobiDB-lite"/>
    </source>
</evidence>
<comment type="subcellular location">
    <subcellularLocation>
        <location evidence="2 12">Cell inner membrane</location>
        <topology evidence="2 12">Single-pass membrane protein</topology>
    </subcellularLocation>
</comment>
<evidence type="ECO:0000256" key="7">
    <source>
        <dbReference type="ARBA" id="ARBA00022519"/>
    </source>
</evidence>
<evidence type="ECO:0000256" key="3">
    <source>
        <dbReference type="ARBA" id="ARBA00008741"/>
    </source>
</evidence>
<dbReference type="NCBIfam" id="TIGR03141">
    <property type="entry name" value="cytochro_ccmD"/>
    <property type="match status" value="1"/>
</dbReference>
<comment type="similarity">
    <text evidence="3 12">Belongs to the CcmD/CycX/HelD family.</text>
</comment>
<keyword evidence="5 12" id="KW-0813">Transport</keyword>
<dbReference type="GO" id="GO:0005886">
    <property type="term" value="C:plasma membrane"/>
    <property type="evidence" value="ECO:0007669"/>
    <property type="project" value="UniProtKB-SubCell"/>
</dbReference>
<keyword evidence="11 12" id="KW-0472">Membrane</keyword>
<dbReference type="GO" id="GO:0017004">
    <property type="term" value="P:cytochrome complex assembly"/>
    <property type="evidence" value="ECO:0007669"/>
    <property type="project" value="UniProtKB-KW"/>
</dbReference>
<evidence type="ECO:0000313" key="15">
    <source>
        <dbReference type="Proteomes" id="UP000467214"/>
    </source>
</evidence>
<reference evidence="14 15" key="1">
    <citation type="submission" date="2019-12" db="EMBL/GenBank/DDBJ databases">
        <title>Neisseriaceae gen. nov. sp. Genome sequencing and assembly.</title>
        <authorList>
            <person name="Liu Z."/>
            <person name="Li A."/>
        </authorList>
    </citation>
    <scope>NUCLEOTIDE SEQUENCE [LARGE SCALE GENOMIC DNA]</scope>
    <source>
        <strain evidence="14 15">B2N2-7</strain>
    </source>
</reference>
<dbReference type="Pfam" id="PF04995">
    <property type="entry name" value="CcmD"/>
    <property type="match status" value="1"/>
</dbReference>
<dbReference type="AlphaFoldDB" id="A0A845BXQ3"/>
<keyword evidence="10 12" id="KW-1133">Transmembrane helix</keyword>
<evidence type="ECO:0000256" key="8">
    <source>
        <dbReference type="ARBA" id="ARBA00022692"/>
    </source>
</evidence>
<evidence type="ECO:0000256" key="5">
    <source>
        <dbReference type="ARBA" id="ARBA00022448"/>
    </source>
</evidence>
<comment type="caution">
    <text evidence="14">The sequence shown here is derived from an EMBL/GenBank/DDBJ whole genome shotgun (WGS) entry which is preliminary data.</text>
</comment>
<dbReference type="RefSeq" id="WP_124735678.1">
    <property type="nucleotide sequence ID" value="NZ_WSSB01000008.1"/>
</dbReference>
<keyword evidence="9 12" id="KW-0201">Cytochrome c-type biogenesis</keyword>
<keyword evidence="6 12" id="KW-1003">Cell membrane</keyword>
<name>A0A845BXQ3_9NEIS</name>
<evidence type="ECO:0000256" key="6">
    <source>
        <dbReference type="ARBA" id="ARBA00022475"/>
    </source>
</evidence>
<evidence type="ECO:0000256" key="11">
    <source>
        <dbReference type="ARBA" id="ARBA00023136"/>
    </source>
</evidence>
<feature type="region of interest" description="Disordered" evidence="13">
    <location>
        <begin position="48"/>
        <end position="67"/>
    </location>
</feature>
<keyword evidence="15" id="KW-1185">Reference proteome</keyword>
<evidence type="ECO:0000256" key="1">
    <source>
        <dbReference type="ARBA" id="ARBA00002442"/>
    </source>
</evidence>
<dbReference type="GO" id="GO:0015886">
    <property type="term" value="P:heme transport"/>
    <property type="evidence" value="ECO:0007669"/>
    <property type="project" value="InterPro"/>
</dbReference>
<dbReference type="PANTHER" id="PTHR37531">
    <property type="entry name" value="HEME EXPORTER PROTEIN D"/>
    <property type="match status" value="1"/>
</dbReference>
<evidence type="ECO:0000256" key="2">
    <source>
        <dbReference type="ARBA" id="ARBA00004377"/>
    </source>
</evidence>
<evidence type="ECO:0000256" key="12">
    <source>
        <dbReference type="RuleBase" id="RU363101"/>
    </source>
</evidence>
<dbReference type="EMBL" id="WSSB01000008">
    <property type="protein sequence ID" value="MXR37283.1"/>
    <property type="molecule type" value="Genomic_DNA"/>
</dbReference>
<protein>
    <recommendedName>
        <fullName evidence="4 12">Heme exporter protein D</fullName>
    </recommendedName>
</protein>
<dbReference type="InterPro" id="IPR052075">
    <property type="entry name" value="Heme_exporter_D"/>
</dbReference>
<keyword evidence="8 12" id="KW-0812">Transmembrane</keyword>
<organism evidence="14 15">
    <name type="scientific">Craterilacuibacter sinensis</name>
    <dbReference type="NCBI Taxonomy" id="2686017"/>
    <lineage>
        <taxon>Bacteria</taxon>
        <taxon>Pseudomonadati</taxon>
        <taxon>Pseudomonadota</taxon>
        <taxon>Betaproteobacteria</taxon>
        <taxon>Neisseriales</taxon>
        <taxon>Neisseriaceae</taxon>
        <taxon>Craterilacuibacter</taxon>
    </lineage>
</organism>
<dbReference type="GO" id="GO:1903607">
    <property type="term" value="P:cytochrome c biosynthetic process"/>
    <property type="evidence" value="ECO:0007669"/>
    <property type="project" value="TreeGrafter"/>
</dbReference>
<dbReference type="Proteomes" id="UP000467214">
    <property type="component" value="Unassembled WGS sequence"/>
</dbReference>
<dbReference type="PANTHER" id="PTHR37531:SF1">
    <property type="entry name" value="HEME EXPORTER PROTEIN D"/>
    <property type="match status" value="1"/>
</dbReference>
<comment type="function">
    <text evidence="1 12">Required for the export of heme to the periplasm for the biogenesis of c-type cytochromes.</text>
</comment>
<dbReference type="InterPro" id="IPR007078">
    <property type="entry name" value="Haem_export_protD_CcmD"/>
</dbReference>
<accession>A0A845BXQ3</accession>
<evidence type="ECO:0000313" key="14">
    <source>
        <dbReference type="EMBL" id="MXR37283.1"/>
    </source>
</evidence>
<evidence type="ECO:0000256" key="9">
    <source>
        <dbReference type="ARBA" id="ARBA00022748"/>
    </source>
</evidence>
<feature type="transmembrane region" description="Helical" evidence="12">
    <location>
        <begin position="12"/>
        <end position="32"/>
    </location>
</feature>
<evidence type="ECO:0000256" key="10">
    <source>
        <dbReference type="ARBA" id="ARBA00022989"/>
    </source>
</evidence>